<organism evidence="3 4">
    <name type="scientific">Niabella ginsengisoli</name>
    <dbReference type="NCBI Taxonomy" id="522298"/>
    <lineage>
        <taxon>Bacteria</taxon>
        <taxon>Pseudomonadati</taxon>
        <taxon>Bacteroidota</taxon>
        <taxon>Chitinophagia</taxon>
        <taxon>Chitinophagales</taxon>
        <taxon>Chitinophagaceae</taxon>
        <taxon>Niabella</taxon>
    </lineage>
</organism>
<accession>A0ABS9SP81</accession>
<name>A0ABS9SP81_9BACT</name>
<evidence type="ECO:0000259" key="2">
    <source>
        <dbReference type="Pfam" id="PF17161"/>
    </source>
</evidence>
<evidence type="ECO:0000259" key="1">
    <source>
        <dbReference type="Pfam" id="PF16318"/>
    </source>
</evidence>
<dbReference type="RefSeq" id="WP_240832226.1">
    <property type="nucleotide sequence ID" value="NZ_JAKWBL010000004.1"/>
</dbReference>
<evidence type="ECO:0000313" key="3">
    <source>
        <dbReference type="EMBL" id="MCH5600218.1"/>
    </source>
</evidence>
<dbReference type="Proteomes" id="UP001202248">
    <property type="component" value="Unassembled WGS sequence"/>
</dbReference>
<reference evidence="3 4" key="1">
    <citation type="submission" date="2022-02" db="EMBL/GenBank/DDBJ databases">
        <authorList>
            <person name="Min J."/>
        </authorList>
    </citation>
    <scope>NUCLEOTIDE SEQUENCE [LARGE SCALE GENOMIC DNA]</scope>
    <source>
        <strain evidence="3 4">GR10-1</strain>
    </source>
</reference>
<evidence type="ECO:0000313" key="4">
    <source>
        <dbReference type="Proteomes" id="UP001202248"/>
    </source>
</evidence>
<feature type="domain" description="DUF5123" evidence="2">
    <location>
        <begin position="355"/>
        <end position="480"/>
    </location>
</feature>
<protein>
    <submittedName>
        <fullName evidence="3">DUF4957 domain-containing protein</fullName>
    </submittedName>
</protein>
<dbReference type="InterPro" id="IPR011050">
    <property type="entry name" value="Pectin_lyase_fold/virulence"/>
</dbReference>
<proteinExistence type="predicted"/>
<dbReference type="InterPro" id="IPR036116">
    <property type="entry name" value="FN3_sf"/>
</dbReference>
<keyword evidence="4" id="KW-1185">Reference proteome</keyword>
<comment type="caution">
    <text evidence="3">The sequence shown here is derived from an EMBL/GenBank/DDBJ whole genome shotgun (WGS) entry which is preliminary data.</text>
</comment>
<dbReference type="SUPFAM" id="SSF49265">
    <property type="entry name" value="Fibronectin type III"/>
    <property type="match status" value="1"/>
</dbReference>
<dbReference type="SUPFAM" id="SSF51126">
    <property type="entry name" value="Pectin lyase-like"/>
    <property type="match status" value="1"/>
</dbReference>
<dbReference type="InterPro" id="IPR032530">
    <property type="entry name" value="DUF4957"/>
</dbReference>
<gene>
    <name evidence="3" type="ORF">MKP09_20985</name>
</gene>
<dbReference type="Pfam" id="PF16318">
    <property type="entry name" value="DUF4957"/>
    <property type="match status" value="1"/>
</dbReference>
<dbReference type="InterPro" id="IPR033427">
    <property type="entry name" value="DUF5123"/>
</dbReference>
<sequence length="482" mass="52361">MAKNIETNKYKVELSIDSFKTISNTLEVADTTGATIEDLLWEQLYQVRVTAIHPSDPSKNSKPALFGEVKTPRFPTIVETPVSSDVGWTKILFKWRNEGDPVTTLKLLKSDATVLSTITLTPTDISNGYLLISDLEAGTSYRIELYSGLIFRGGNDYTTKEEISGEVVDLQNEDPSSVNLSNVVENAVAGTTIILKRGGKYEISSALNISKTLTIMSGSDPLVAAKATIGIIGISNFNITGGSNISKLSFVDLELYSNDGGGKYIFNPSGITANIDELIFDNCIIHDVRGVTRFRGAIIIGQYTIENSIVYNIGGYGVITVDDATATVNNISFNNSTMYNIDKLITSKNNSSGKIILSNSTFYNTVLSPNFIIDYNGTTLYPQGGVEFSNIILGRAKGTNANPPTYDIRGIRVNAATILTSSNNFTTSDFAWRIDVSAMLPDYTGYNKTSTDIFADPANANFTIKDNGFPGKTTAGDPRWRL</sequence>
<dbReference type="EMBL" id="JAKWBL010000004">
    <property type="protein sequence ID" value="MCH5600218.1"/>
    <property type="molecule type" value="Genomic_DNA"/>
</dbReference>
<dbReference type="Pfam" id="PF17161">
    <property type="entry name" value="DUF5123"/>
    <property type="match status" value="1"/>
</dbReference>
<feature type="domain" description="DUF4957" evidence="1">
    <location>
        <begin position="199"/>
        <end position="340"/>
    </location>
</feature>